<proteinExistence type="predicted"/>
<dbReference type="AlphaFoldDB" id="A0A1H0XF30"/>
<reference evidence="2" key="1">
    <citation type="submission" date="2016-10" db="EMBL/GenBank/DDBJ databases">
        <authorList>
            <person name="Varghese N."/>
            <person name="Submissions S."/>
        </authorList>
    </citation>
    <scope>NUCLEOTIDE SEQUENCE [LARGE SCALE GENOMIC DNA]</scope>
    <source>
        <strain evidence="2">JCM 18416</strain>
    </source>
</reference>
<organism evidence="1 2">
    <name type="scientific">Ectopseudomonas guguanensis</name>
    <dbReference type="NCBI Taxonomy" id="1198456"/>
    <lineage>
        <taxon>Bacteria</taxon>
        <taxon>Pseudomonadati</taxon>
        <taxon>Pseudomonadota</taxon>
        <taxon>Gammaproteobacteria</taxon>
        <taxon>Pseudomonadales</taxon>
        <taxon>Pseudomonadaceae</taxon>
        <taxon>Ectopseudomonas</taxon>
    </lineage>
</organism>
<dbReference type="RefSeq" id="WP_052156662.1">
    <property type="nucleotide sequence ID" value="NZ_FNJJ01000014.1"/>
</dbReference>
<dbReference type="GeneID" id="300933535"/>
<name>A0A1H0XF30_9GAMM</name>
<accession>A0A1H0XF30</accession>
<dbReference type="EMBL" id="FNJJ01000014">
    <property type="protein sequence ID" value="SDQ01537.1"/>
    <property type="molecule type" value="Genomic_DNA"/>
</dbReference>
<dbReference type="Proteomes" id="UP000199460">
    <property type="component" value="Unassembled WGS sequence"/>
</dbReference>
<dbReference type="OrthoDB" id="7477520at2"/>
<protein>
    <submittedName>
        <fullName evidence="1">Uncharacterized protein</fullName>
    </submittedName>
</protein>
<gene>
    <name evidence="1" type="ORF">SAMN05216213_11460</name>
</gene>
<evidence type="ECO:0000313" key="2">
    <source>
        <dbReference type="Proteomes" id="UP000199460"/>
    </source>
</evidence>
<sequence>MTSYEDEPAFLDDEGASEELPMFISTTNAQELFGLREGETVLEAIARSTLIDTYSYVDNLPK</sequence>
<keyword evidence="2" id="KW-1185">Reference proteome</keyword>
<evidence type="ECO:0000313" key="1">
    <source>
        <dbReference type="EMBL" id="SDQ01537.1"/>
    </source>
</evidence>